<dbReference type="PROSITE" id="PS50011">
    <property type="entry name" value="PROTEIN_KINASE_DOM"/>
    <property type="match status" value="1"/>
</dbReference>
<dbReference type="GO" id="GO:0070525">
    <property type="term" value="P:tRNA threonylcarbamoyladenosine metabolic process"/>
    <property type="evidence" value="ECO:0007669"/>
    <property type="project" value="TreeGrafter"/>
</dbReference>
<comment type="catalytic activity">
    <reaction evidence="10">
        <text>L-seryl-[protein] + ATP = O-phospho-L-seryl-[protein] + ADP + H(+)</text>
        <dbReference type="Rhea" id="RHEA:17989"/>
        <dbReference type="Rhea" id="RHEA-COMP:9863"/>
        <dbReference type="Rhea" id="RHEA-COMP:11604"/>
        <dbReference type="ChEBI" id="CHEBI:15378"/>
        <dbReference type="ChEBI" id="CHEBI:29999"/>
        <dbReference type="ChEBI" id="CHEBI:30616"/>
        <dbReference type="ChEBI" id="CHEBI:83421"/>
        <dbReference type="ChEBI" id="CHEBI:456216"/>
        <dbReference type="EC" id="2.7.11.1"/>
    </reaction>
</comment>
<dbReference type="Gene3D" id="1.10.510.10">
    <property type="entry name" value="Transferase(Phosphotransferase) domain 1"/>
    <property type="match status" value="1"/>
</dbReference>
<evidence type="ECO:0000256" key="2">
    <source>
        <dbReference type="ARBA" id="ARBA00012513"/>
    </source>
</evidence>
<dbReference type="EMBL" id="JANBPT010001131">
    <property type="protein sequence ID" value="KAJ1909876.1"/>
    <property type="molecule type" value="Genomic_DNA"/>
</dbReference>
<dbReference type="InterPro" id="IPR022495">
    <property type="entry name" value="Bud32"/>
</dbReference>
<keyword evidence="4 12" id="KW-0808">Transferase</keyword>
<comment type="caution">
    <text evidence="12">The sequence shown here is derived from an EMBL/GenBank/DDBJ whole genome shotgun (WGS) entry which is preliminary data.</text>
</comment>
<dbReference type="Gene3D" id="3.30.200.20">
    <property type="entry name" value="Phosphorylase Kinase, domain 1"/>
    <property type="match status" value="1"/>
</dbReference>
<dbReference type="Proteomes" id="UP001150569">
    <property type="component" value="Unassembled WGS sequence"/>
</dbReference>
<sequence>MAQLIQQGAEAQKVFALDFYGRPAIAKERFAKTYRHPTLDKKLTSRRVVQEARCLFRCRQAGIDAPAVYHIDDGRNTIYMEHIQGRTVKRALVDGEGDTALAEQLATKIGKALAALHRIQIIHGDLTTSNLYLRESTDSLVLIDFGL</sequence>
<evidence type="ECO:0000256" key="10">
    <source>
        <dbReference type="ARBA" id="ARBA00048679"/>
    </source>
</evidence>
<reference evidence="12" key="1">
    <citation type="submission" date="2022-07" db="EMBL/GenBank/DDBJ databases">
        <title>Phylogenomic reconstructions and comparative analyses of Kickxellomycotina fungi.</title>
        <authorList>
            <person name="Reynolds N.K."/>
            <person name="Stajich J.E."/>
            <person name="Barry K."/>
            <person name="Grigoriev I.V."/>
            <person name="Crous P."/>
            <person name="Smith M.E."/>
        </authorList>
    </citation>
    <scope>NUCLEOTIDE SEQUENCE</scope>
    <source>
        <strain evidence="12">RSA 861</strain>
    </source>
</reference>
<keyword evidence="6" id="KW-0547">Nucleotide-binding</keyword>
<evidence type="ECO:0000313" key="12">
    <source>
        <dbReference type="EMBL" id="KAJ1909876.1"/>
    </source>
</evidence>
<feature type="domain" description="Protein kinase" evidence="11">
    <location>
        <begin position="1"/>
        <end position="147"/>
    </location>
</feature>
<evidence type="ECO:0000313" key="13">
    <source>
        <dbReference type="Proteomes" id="UP001150569"/>
    </source>
</evidence>
<dbReference type="InterPro" id="IPR008266">
    <property type="entry name" value="Tyr_kinase_AS"/>
</dbReference>
<dbReference type="EC" id="2.7.11.1" evidence="2"/>
<evidence type="ECO:0000256" key="5">
    <source>
        <dbReference type="ARBA" id="ARBA00022694"/>
    </source>
</evidence>
<keyword evidence="13" id="KW-1185">Reference proteome</keyword>
<accession>A0A9W8DM91</accession>
<keyword evidence="5" id="KW-0819">tRNA processing</keyword>
<evidence type="ECO:0000256" key="9">
    <source>
        <dbReference type="ARBA" id="ARBA00047899"/>
    </source>
</evidence>
<evidence type="ECO:0000256" key="1">
    <source>
        <dbReference type="ARBA" id="ARBA00010630"/>
    </source>
</evidence>
<evidence type="ECO:0000256" key="4">
    <source>
        <dbReference type="ARBA" id="ARBA00022679"/>
    </source>
</evidence>
<name>A0A9W8DM91_9FUNG</name>
<comment type="catalytic activity">
    <reaction evidence="9">
        <text>L-threonyl-[protein] + ATP = O-phospho-L-threonyl-[protein] + ADP + H(+)</text>
        <dbReference type="Rhea" id="RHEA:46608"/>
        <dbReference type="Rhea" id="RHEA-COMP:11060"/>
        <dbReference type="Rhea" id="RHEA-COMP:11605"/>
        <dbReference type="ChEBI" id="CHEBI:15378"/>
        <dbReference type="ChEBI" id="CHEBI:30013"/>
        <dbReference type="ChEBI" id="CHEBI:30616"/>
        <dbReference type="ChEBI" id="CHEBI:61977"/>
        <dbReference type="ChEBI" id="CHEBI:456216"/>
        <dbReference type="EC" id="2.7.11.1"/>
    </reaction>
</comment>
<evidence type="ECO:0000259" key="11">
    <source>
        <dbReference type="PROSITE" id="PS50011"/>
    </source>
</evidence>
<gene>
    <name evidence="12" type="primary">BUD32_2</name>
    <name evidence="12" type="ORF">IWQ60_010939</name>
</gene>
<keyword evidence="3" id="KW-0723">Serine/threonine-protein kinase</keyword>
<dbReference type="GO" id="GO:0004674">
    <property type="term" value="F:protein serine/threonine kinase activity"/>
    <property type="evidence" value="ECO:0007669"/>
    <property type="project" value="UniProtKB-KW"/>
</dbReference>
<dbReference type="GO" id="GO:0008033">
    <property type="term" value="P:tRNA processing"/>
    <property type="evidence" value="ECO:0007669"/>
    <property type="project" value="UniProtKB-KW"/>
</dbReference>
<dbReference type="GO" id="GO:0005634">
    <property type="term" value="C:nucleus"/>
    <property type="evidence" value="ECO:0007669"/>
    <property type="project" value="TreeGrafter"/>
</dbReference>
<organism evidence="12 13">
    <name type="scientific">Tieghemiomyces parasiticus</name>
    <dbReference type="NCBI Taxonomy" id="78921"/>
    <lineage>
        <taxon>Eukaryota</taxon>
        <taxon>Fungi</taxon>
        <taxon>Fungi incertae sedis</taxon>
        <taxon>Zoopagomycota</taxon>
        <taxon>Kickxellomycotina</taxon>
        <taxon>Dimargaritomycetes</taxon>
        <taxon>Dimargaritales</taxon>
        <taxon>Dimargaritaceae</taxon>
        <taxon>Tieghemiomyces</taxon>
    </lineage>
</organism>
<dbReference type="InterPro" id="IPR011009">
    <property type="entry name" value="Kinase-like_dom_sf"/>
</dbReference>
<dbReference type="FunFam" id="3.30.200.20:FF:000201">
    <property type="entry name" value="TP53-regulating kinase isoform X1"/>
    <property type="match status" value="1"/>
</dbReference>
<dbReference type="PANTHER" id="PTHR12209">
    <property type="entry name" value="NON-SPECIFIC SERINE/THREONINE PROTEIN KINASE"/>
    <property type="match status" value="1"/>
</dbReference>
<dbReference type="OrthoDB" id="3399at2759"/>
<dbReference type="InterPro" id="IPR000719">
    <property type="entry name" value="Prot_kinase_dom"/>
</dbReference>
<keyword evidence="8" id="KW-0067">ATP-binding</keyword>
<feature type="non-terminal residue" evidence="12">
    <location>
        <position position="1"/>
    </location>
</feature>
<comment type="similarity">
    <text evidence="1">Belongs to the protein kinase superfamily. BUD32 family.</text>
</comment>
<evidence type="ECO:0000256" key="3">
    <source>
        <dbReference type="ARBA" id="ARBA00022527"/>
    </source>
</evidence>
<protein>
    <recommendedName>
        <fullName evidence="2">non-specific serine/threonine protein kinase</fullName>
        <ecNumber evidence="2">2.7.11.1</ecNumber>
    </recommendedName>
</protein>
<dbReference type="AlphaFoldDB" id="A0A9W8DM91"/>
<dbReference type="PANTHER" id="PTHR12209:SF0">
    <property type="entry name" value="EKC_KEOPS COMPLEX SUBUNIT TP53RK"/>
    <property type="match status" value="1"/>
</dbReference>
<dbReference type="GO" id="GO:0000408">
    <property type="term" value="C:EKC/KEOPS complex"/>
    <property type="evidence" value="ECO:0007669"/>
    <property type="project" value="UniProtKB-ARBA"/>
</dbReference>
<dbReference type="NCBIfam" id="TIGR03724">
    <property type="entry name" value="arch_bud32"/>
    <property type="match status" value="1"/>
</dbReference>
<keyword evidence="7 12" id="KW-0418">Kinase</keyword>
<dbReference type="InterPro" id="IPR018934">
    <property type="entry name" value="RIO_dom"/>
</dbReference>
<dbReference type="GO" id="GO:0005524">
    <property type="term" value="F:ATP binding"/>
    <property type="evidence" value="ECO:0007669"/>
    <property type="project" value="UniProtKB-KW"/>
</dbReference>
<evidence type="ECO:0000256" key="7">
    <source>
        <dbReference type="ARBA" id="ARBA00022777"/>
    </source>
</evidence>
<dbReference type="PROSITE" id="PS00109">
    <property type="entry name" value="PROTEIN_KINASE_TYR"/>
    <property type="match status" value="1"/>
</dbReference>
<dbReference type="GO" id="GO:0005829">
    <property type="term" value="C:cytosol"/>
    <property type="evidence" value="ECO:0007669"/>
    <property type="project" value="TreeGrafter"/>
</dbReference>
<dbReference type="SUPFAM" id="SSF56112">
    <property type="entry name" value="Protein kinase-like (PK-like)"/>
    <property type="match status" value="1"/>
</dbReference>
<evidence type="ECO:0000256" key="6">
    <source>
        <dbReference type="ARBA" id="ARBA00022741"/>
    </source>
</evidence>
<evidence type="ECO:0000256" key="8">
    <source>
        <dbReference type="ARBA" id="ARBA00022840"/>
    </source>
</evidence>
<proteinExistence type="inferred from homology"/>
<dbReference type="Pfam" id="PF01163">
    <property type="entry name" value="RIO1"/>
    <property type="match status" value="1"/>
</dbReference>